<name>A0A8E2FCJ9_9PEZI</name>
<comment type="subcellular location">
    <subcellularLocation>
        <location evidence="1">Nucleus</location>
    </subcellularLocation>
</comment>
<evidence type="ECO:0000256" key="6">
    <source>
        <dbReference type="SAM" id="MobiDB-lite"/>
    </source>
</evidence>
<protein>
    <submittedName>
        <fullName evidence="7">ARM repeat-containing protein</fullName>
    </submittedName>
</protein>
<gene>
    <name evidence="7" type="ORF">AOQ84DRAFT_27087</name>
</gene>
<evidence type="ECO:0000256" key="4">
    <source>
        <dbReference type="ARBA" id="ARBA00022927"/>
    </source>
</evidence>
<dbReference type="PANTHER" id="PTHR12363:SF33">
    <property type="entry name" value="IMPORTIN-13"/>
    <property type="match status" value="1"/>
</dbReference>
<proteinExistence type="inferred from homology"/>
<reference evidence="7 8" key="1">
    <citation type="journal article" date="2016" name="Nat. Commun.">
        <title>Ectomycorrhizal ecology is imprinted in the genome of the dominant symbiotic fungus Cenococcum geophilum.</title>
        <authorList>
            <consortium name="DOE Joint Genome Institute"/>
            <person name="Peter M."/>
            <person name="Kohler A."/>
            <person name="Ohm R.A."/>
            <person name="Kuo A."/>
            <person name="Krutzmann J."/>
            <person name="Morin E."/>
            <person name="Arend M."/>
            <person name="Barry K.W."/>
            <person name="Binder M."/>
            <person name="Choi C."/>
            <person name="Clum A."/>
            <person name="Copeland A."/>
            <person name="Grisel N."/>
            <person name="Haridas S."/>
            <person name="Kipfer T."/>
            <person name="LaButti K."/>
            <person name="Lindquist E."/>
            <person name="Lipzen A."/>
            <person name="Maire R."/>
            <person name="Meier B."/>
            <person name="Mihaltcheva S."/>
            <person name="Molinier V."/>
            <person name="Murat C."/>
            <person name="Poggeler S."/>
            <person name="Quandt C.A."/>
            <person name="Sperisen C."/>
            <person name="Tritt A."/>
            <person name="Tisserant E."/>
            <person name="Crous P.W."/>
            <person name="Henrissat B."/>
            <person name="Nehls U."/>
            <person name="Egli S."/>
            <person name="Spatafora J.W."/>
            <person name="Grigoriev I.V."/>
            <person name="Martin F.M."/>
        </authorList>
    </citation>
    <scope>NUCLEOTIDE SEQUENCE [LARGE SCALE GENOMIC DNA]</scope>
    <source>
        <strain evidence="7 8">CBS 207.34</strain>
    </source>
</reference>
<dbReference type="AlphaFoldDB" id="A0A8E2FCJ9"/>
<dbReference type="GO" id="GO:0005737">
    <property type="term" value="C:cytoplasm"/>
    <property type="evidence" value="ECO:0007669"/>
    <property type="project" value="TreeGrafter"/>
</dbReference>
<keyword evidence="5" id="KW-0539">Nucleus</keyword>
<dbReference type="OrthoDB" id="2016913at2759"/>
<evidence type="ECO:0000256" key="2">
    <source>
        <dbReference type="ARBA" id="ARBA00007991"/>
    </source>
</evidence>
<dbReference type="Pfam" id="PF24140">
    <property type="entry name" value="TPR_TNPO3_IPO13_3rd"/>
    <property type="match status" value="1"/>
</dbReference>
<evidence type="ECO:0000313" key="8">
    <source>
        <dbReference type="Proteomes" id="UP000250140"/>
    </source>
</evidence>
<feature type="compositionally biased region" description="Polar residues" evidence="6">
    <location>
        <begin position="1009"/>
        <end position="1021"/>
    </location>
</feature>
<dbReference type="SUPFAM" id="SSF48371">
    <property type="entry name" value="ARM repeat"/>
    <property type="match status" value="1"/>
</dbReference>
<evidence type="ECO:0000313" key="7">
    <source>
        <dbReference type="EMBL" id="OCL14511.1"/>
    </source>
</evidence>
<keyword evidence="8" id="KW-1185">Reference proteome</keyword>
<feature type="region of interest" description="Disordered" evidence="6">
    <location>
        <begin position="1009"/>
        <end position="1033"/>
    </location>
</feature>
<dbReference type="Gene3D" id="1.25.10.10">
    <property type="entry name" value="Leucine-rich Repeat Variant"/>
    <property type="match status" value="1"/>
</dbReference>
<evidence type="ECO:0000256" key="3">
    <source>
        <dbReference type="ARBA" id="ARBA00022448"/>
    </source>
</evidence>
<keyword evidence="3" id="KW-0813">Transport</keyword>
<dbReference type="Proteomes" id="UP000250140">
    <property type="component" value="Unassembled WGS sequence"/>
</dbReference>
<dbReference type="EMBL" id="KV748564">
    <property type="protein sequence ID" value="OCL14511.1"/>
    <property type="molecule type" value="Genomic_DNA"/>
</dbReference>
<comment type="similarity">
    <text evidence="2">Belongs to the importin beta family.</text>
</comment>
<organism evidence="7 8">
    <name type="scientific">Glonium stellatum</name>
    <dbReference type="NCBI Taxonomy" id="574774"/>
    <lineage>
        <taxon>Eukaryota</taxon>
        <taxon>Fungi</taxon>
        <taxon>Dikarya</taxon>
        <taxon>Ascomycota</taxon>
        <taxon>Pezizomycotina</taxon>
        <taxon>Dothideomycetes</taxon>
        <taxon>Pleosporomycetidae</taxon>
        <taxon>Gloniales</taxon>
        <taxon>Gloniaceae</taxon>
        <taxon>Glonium</taxon>
    </lineage>
</organism>
<dbReference type="PANTHER" id="PTHR12363">
    <property type="entry name" value="TRANSPORTIN 3 AND IMPORTIN 13"/>
    <property type="match status" value="1"/>
</dbReference>
<sequence length="1033" mass="115318">MAATSAHIPTVTAVAPLSMPDVELLVKSMYEPGPPKKITEIEATLRVLQRSEHGWEMANALLSSNDDNVRFFGALTFTVKLNADSDKLDEDESEQLLATLINWLVRIVSNSKSALVTKKLCSTLITYFCKPLSSWTKCIQTLICSFCSGISVPEKSLGDYPPTWDLLPLLTDDQLLCVLLLSMDLAEEVKKMNRPVDRKYHDRVASNLQDLELLLHFALAKGQQYQAPQNQSPGLSHQVGEKLCSEALKCFASWVFYAQQELKDSVEDLARLRSILELALSCLQLHVDNAMDLFSDILEEYPKFFEPAHLEVLWSEITSPWGIEILKSFDAETPTFARLVIAFAQVLLNSGRLYKEPEDAQCQQVMGVMHELLKYPGHVGENDEIAPIAVDFWTNWVSTLEDEYFEYEEDKKPPWTETAKSNTLLAISELWNKIRFPPPEITNGWDSEAKKTFKVFRADVRDLIQAAYEQLLDDMLDRFILLTLGALGRGQWLELEAGLFCLNALAEGSELEADERLKSLFNFSLFNQISEGSSIPAATRRTAVDMVGFFTGFFLRNVEFLPPVLTFLFSALAQPSLANSAAKSFASLCSQCRKSLTGELDSFFQMYQQFLQYPTADALTKSKVLEGITSIVEALTSEEQKHNRIQQLLNFVAQDADKSILLAKDGHAAEEGVVSALAALQCLTSMGKALQAPDEAVIDLETEKIPSTYWTEGPGAAIQKQVVTLIEYLTKVYETDSDIIEEACSILRTGYKETIPGPFVLPPKETVDFISRCTLNTPRLPFVLETACIFLTSHKSDKSSAFFEQAQHLLHHVLKLMQQLGHPSVDPDVSVGCIEVVQRIINTNAGILKNESPGVLQSMFNFSVECVKCADVLPKRAASQLWNDIFALSSDTRHPERATAQDIVNHFAPSITLALIFNICGEVDASSLDYITPPLRKMIQSERNSRAYITAALQEQRLFMRITADPSTESLKRTFVEGAIRNARSVASFKETVKEFWSRCKAMAVQQGPETMQTIPGNSWPGSEPSMAATPMF</sequence>
<dbReference type="GO" id="GO:0006606">
    <property type="term" value="P:protein import into nucleus"/>
    <property type="evidence" value="ECO:0007669"/>
    <property type="project" value="TreeGrafter"/>
</dbReference>
<dbReference type="InterPro" id="IPR016024">
    <property type="entry name" value="ARM-type_fold"/>
</dbReference>
<accession>A0A8E2FCJ9</accession>
<dbReference type="InterPro" id="IPR051345">
    <property type="entry name" value="Importin_beta-like_NTR"/>
</dbReference>
<evidence type="ECO:0000256" key="1">
    <source>
        <dbReference type="ARBA" id="ARBA00004123"/>
    </source>
</evidence>
<evidence type="ECO:0000256" key="5">
    <source>
        <dbReference type="ARBA" id="ARBA00023242"/>
    </source>
</evidence>
<dbReference type="InterPro" id="IPR011989">
    <property type="entry name" value="ARM-like"/>
</dbReference>
<dbReference type="GO" id="GO:0005634">
    <property type="term" value="C:nucleus"/>
    <property type="evidence" value="ECO:0007669"/>
    <property type="project" value="UniProtKB-SubCell"/>
</dbReference>
<keyword evidence="4" id="KW-0653">Protein transport</keyword>
<dbReference type="InterPro" id="IPR057942">
    <property type="entry name" value="TPR_TNPO3_IPO13_3rd"/>
</dbReference>